<name>A0A3P3FED0_9HYPH</name>
<dbReference type="OrthoDB" id="186173at2"/>
<evidence type="ECO:0000313" key="3">
    <source>
        <dbReference type="Proteomes" id="UP000273786"/>
    </source>
</evidence>
<dbReference type="AlphaFoldDB" id="A0A3P3FED0"/>
<organism evidence="2 3">
    <name type="scientific">Mesorhizobium tamadayense</name>
    <dbReference type="NCBI Taxonomy" id="425306"/>
    <lineage>
        <taxon>Bacteria</taxon>
        <taxon>Pseudomonadati</taxon>
        <taxon>Pseudomonadota</taxon>
        <taxon>Alphaproteobacteria</taxon>
        <taxon>Hyphomicrobiales</taxon>
        <taxon>Phyllobacteriaceae</taxon>
        <taxon>Mesorhizobium</taxon>
    </lineage>
</organism>
<dbReference type="Pfam" id="PF09983">
    <property type="entry name" value="JetD_C"/>
    <property type="match status" value="1"/>
</dbReference>
<dbReference type="Proteomes" id="UP000273786">
    <property type="component" value="Unassembled WGS sequence"/>
</dbReference>
<dbReference type="GO" id="GO:0003677">
    <property type="term" value="F:DNA binding"/>
    <property type="evidence" value="ECO:0007669"/>
    <property type="project" value="InterPro"/>
</dbReference>
<sequence length="397" mass="43778">MRQFTNLEAMIDDLLIRLESRAHERRLLAYPGKFASIASEDDFMVRLKSLEADGALFVKRARVDGVDMVVSIRPGDIAKLYAYRGRTSSRTLSLEAVDTIRALPELPPNAEWVLELVEHAWSRNVAWSGLKPGDTKTLAAALSLAKALNGLRGQAGDLVSVDYRTFSRRSCGDSKVLERRIRLVVELLNRLYPAPVGDGSLDDVDVLAELGVVKFPQPLLVSGTLSLDGVALPSVPFIGLPTEQSFRLGVTHPSYVLLVENFSSFIRHCREVNDESDALVVYAGGFPARAILRSILSLVVQTDCPIYHWGDVDQGGLRIFAYLEAALQRVGRNLVPHLMTAELLVHRGRPANRPMPAMPRAVSKSALSALWSSMLNLPSPLELEQEELDPISPLVER</sequence>
<accession>A0A3P3FED0</accession>
<proteinExistence type="predicted"/>
<dbReference type="Gene3D" id="3.40.1360.10">
    <property type="match status" value="1"/>
</dbReference>
<dbReference type="GO" id="GO:0005694">
    <property type="term" value="C:chromosome"/>
    <property type="evidence" value="ECO:0007669"/>
    <property type="project" value="InterPro"/>
</dbReference>
<evidence type="ECO:0000313" key="2">
    <source>
        <dbReference type="EMBL" id="RRH96901.1"/>
    </source>
</evidence>
<protein>
    <recommendedName>
        <fullName evidence="1">Wadjet protein JetD C-terminal domain-containing protein</fullName>
    </recommendedName>
</protein>
<evidence type="ECO:0000259" key="1">
    <source>
        <dbReference type="Pfam" id="PF09983"/>
    </source>
</evidence>
<comment type="caution">
    <text evidence="2">The sequence shown here is derived from an EMBL/GenBank/DDBJ whole genome shotgun (WGS) entry which is preliminary data.</text>
</comment>
<dbReference type="SUPFAM" id="SSF56726">
    <property type="entry name" value="DNA topoisomerase IV, alpha subunit"/>
    <property type="match status" value="1"/>
</dbReference>
<keyword evidence="3" id="KW-1185">Reference proteome</keyword>
<dbReference type="InterPro" id="IPR024534">
    <property type="entry name" value="JetD_C"/>
</dbReference>
<feature type="domain" description="Wadjet protein JetD C-terminal" evidence="1">
    <location>
        <begin position="238"/>
        <end position="388"/>
    </location>
</feature>
<dbReference type="EMBL" id="RQXT01000029">
    <property type="protein sequence ID" value="RRH96901.1"/>
    <property type="molecule type" value="Genomic_DNA"/>
</dbReference>
<dbReference type="InterPro" id="IPR036078">
    <property type="entry name" value="Spo11/TopoVI_A_sf"/>
</dbReference>
<gene>
    <name evidence="2" type="ORF">EH240_21660</name>
</gene>
<reference evidence="2 3" key="1">
    <citation type="submission" date="2018-11" db="EMBL/GenBank/DDBJ databases">
        <title>the genome of Mesorhizobium tamadayense DSM 28320.</title>
        <authorList>
            <person name="Gao J."/>
        </authorList>
    </citation>
    <scope>NUCLEOTIDE SEQUENCE [LARGE SCALE GENOMIC DNA]</scope>
    <source>
        <strain evidence="2 3">DSM 28320</strain>
    </source>
</reference>